<dbReference type="InterPro" id="IPR013977">
    <property type="entry name" value="GcvT_C"/>
</dbReference>
<dbReference type="EMBL" id="JBHRWN010000002">
    <property type="protein sequence ID" value="MFC3478141.1"/>
    <property type="molecule type" value="Genomic_DNA"/>
</dbReference>
<dbReference type="SUPFAM" id="SSF101790">
    <property type="entry name" value="Aminomethyltransferase beta-barrel domain"/>
    <property type="match status" value="1"/>
</dbReference>
<dbReference type="InterPro" id="IPR027266">
    <property type="entry name" value="TrmE/GcvT-like"/>
</dbReference>
<evidence type="ECO:0000313" key="4">
    <source>
        <dbReference type="EMBL" id="MFC3478141.1"/>
    </source>
</evidence>
<keyword evidence="1" id="KW-0809">Transit peptide</keyword>
<keyword evidence="5" id="KW-1185">Reference proteome</keyword>
<dbReference type="InterPro" id="IPR017703">
    <property type="entry name" value="YgfZ/GCV_T_CS"/>
</dbReference>
<accession>A0ABD5NG55</accession>
<organism evidence="4 5">
    <name type="scientific">Halobacterium litoreum</name>
    <dbReference type="NCBI Taxonomy" id="2039234"/>
    <lineage>
        <taxon>Archaea</taxon>
        <taxon>Methanobacteriati</taxon>
        <taxon>Methanobacteriota</taxon>
        <taxon>Stenosarchaea group</taxon>
        <taxon>Halobacteria</taxon>
        <taxon>Halobacteriales</taxon>
        <taxon>Halobacteriaceae</taxon>
        <taxon>Halobacterium</taxon>
    </lineage>
</organism>
<dbReference type="PANTHER" id="PTHR43757">
    <property type="entry name" value="AMINOMETHYLTRANSFERASE"/>
    <property type="match status" value="1"/>
</dbReference>
<feature type="domain" description="GCVT N-terminal" evidence="2">
    <location>
        <begin position="6"/>
        <end position="254"/>
    </location>
</feature>
<dbReference type="Proteomes" id="UP001595660">
    <property type="component" value="Unassembled WGS sequence"/>
</dbReference>
<name>A0ABD5NG55_9EURY</name>
<dbReference type="Pfam" id="PF01571">
    <property type="entry name" value="GCV_T"/>
    <property type="match status" value="1"/>
</dbReference>
<dbReference type="AlphaFoldDB" id="A0ABD5NG55"/>
<dbReference type="RefSeq" id="WP_232570742.1">
    <property type="nucleotide sequence ID" value="NZ_CP089466.1"/>
</dbReference>
<evidence type="ECO:0000313" key="5">
    <source>
        <dbReference type="Proteomes" id="UP001595660"/>
    </source>
</evidence>
<dbReference type="InterPro" id="IPR028896">
    <property type="entry name" value="GcvT/YgfZ/DmdA"/>
</dbReference>
<comment type="caution">
    <text evidence="4">The sequence shown here is derived from an EMBL/GenBank/DDBJ whole genome shotgun (WGS) entry which is preliminary data.</text>
</comment>
<sequence>MTVVREAHEAHGATFEAVAGRAVPAEYGRAARTHRAVRNAVGVTEHAFDVLVVSGDDRREFVDDTVTNRVPTEDGEGAYALLLDPQGRIRVDCYVFATGDSLLLFLPFGEGGAVAEEWNERTFVQDVDVELATDDFGTFGVHGPKATEKVASVLHHASPPEERLTFVRGEMEAGVTVVRDDDLAGEEGYLVVCGAEGASDVFETLLVRGLNAVPFGRRTWETLTLEAGTPLFETELRDRIPNVVGLRNAVDFEKGCFVGQEVVSKVENRGEPSSRLVGLTCETLPDAGATVTEDGEEVGEVTRAAESPTLEEPLALAFVDYDVGGDAGDGALAVETDGGDASANLADLPFVDGGERSARLPTYE</sequence>
<dbReference type="SUPFAM" id="SSF103025">
    <property type="entry name" value="Folate-binding domain"/>
    <property type="match status" value="1"/>
</dbReference>
<dbReference type="InterPro" id="IPR006222">
    <property type="entry name" value="GCVT_N"/>
</dbReference>
<evidence type="ECO:0000259" key="3">
    <source>
        <dbReference type="Pfam" id="PF08669"/>
    </source>
</evidence>
<evidence type="ECO:0000259" key="2">
    <source>
        <dbReference type="Pfam" id="PF01571"/>
    </source>
</evidence>
<dbReference type="Pfam" id="PF08669">
    <property type="entry name" value="GCV_T_C"/>
    <property type="match status" value="1"/>
</dbReference>
<reference evidence="4 5" key="1">
    <citation type="journal article" date="2019" name="Int. J. Syst. Evol. Microbiol.">
        <title>The Global Catalogue of Microorganisms (GCM) 10K type strain sequencing project: providing services to taxonomists for standard genome sequencing and annotation.</title>
        <authorList>
            <consortium name="The Broad Institute Genomics Platform"/>
            <consortium name="The Broad Institute Genome Sequencing Center for Infectious Disease"/>
            <person name="Wu L."/>
            <person name="Ma J."/>
        </authorList>
    </citation>
    <scope>NUCLEOTIDE SEQUENCE [LARGE SCALE GENOMIC DNA]</scope>
    <source>
        <strain evidence="4 5">CGMCC 1.12562</strain>
    </source>
</reference>
<feature type="domain" description="Aminomethyltransferase C-terminal" evidence="3">
    <location>
        <begin position="275"/>
        <end position="352"/>
    </location>
</feature>
<protein>
    <submittedName>
        <fullName evidence="4">Aminomethyltransferase family protein</fullName>
    </submittedName>
</protein>
<dbReference type="GeneID" id="69118857"/>
<dbReference type="NCBIfam" id="TIGR03317">
    <property type="entry name" value="ygfZ_signature"/>
    <property type="match status" value="1"/>
</dbReference>
<dbReference type="PANTHER" id="PTHR43757:SF2">
    <property type="entry name" value="AMINOMETHYLTRANSFERASE, MITOCHONDRIAL"/>
    <property type="match status" value="1"/>
</dbReference>
<dbReference type="Gene3D" id="3.30.1360.120">
    <property type="entry name" value="Probable tRNA modification gtpase trme, domain 1"/>
    <property type="match status" value="1"/>
</dbReference>
<gene>
    <name evidence="4" type="ORF">ACFOKC_10440</name>
</gene>
<dbReference type="InterPro" id="IPR029043">
    <property type="entry name" value="GcvT/YgfZ_C"/>
</dbReference>
<evidence type="ECO:0000256" key="1">
    <source>
        <dbReference type="ARBA" id="ARBA00022946"/>
    </source>
</evidence>
<dbReference type="PIRSF" id="PIRSF006487">
    <property type="entry name" value="GcvT"/>
    <property type="match status" value="1"/>
</dbReference>
<proteinExistence type="predicted"/>